<protein>
    <submittedName>
        <fullName evidence="2">Uncharacterized protein</fullName>
    </submittedName>
</protein>
<gene>
    <name evidence="2" type="ORF">NTJ_07266</name>
</gene>
<sequence length="697" mass="79716">MEQSAAMECSDLESVGTYDPNIEWDANMYPNETEHSSIIDDAETLQRQSFTPSNFAPEVANLAGIQNDLDEKLRLNRIRLQQLEEIDRNETARLVTLQRKIEYIRRDLERMPEEEKLETDRYNAALSKLRELRTKEGLLNEQIEYIIQVYDDNTDILRGIETSFTEQKRLNCQRYAAFDAILADLSSISENVYVAVGDKSERIKLANERGQQYLAKLLNRQKEIEGLSKKIEAGRLSGNRLKQTLADTEKSVDAVAAQLEQLEMRISEEKQTYLTHECELNKAEEEVDGHLKMLEKDSEKIRAEFQKMVALTNSRRQVLKEKNMKLEAMIEEKNRLEKQKNSKLSQRYLVDIRFSNLLEARLKEEMLGATNKLDHLNSRLLGAEAEALQVSRELEAMQNDYQSMAHRLEVSSVELEILQENVNKAGSEFHTKERNLMLEYEEVRAKKETFQSEGRLLCQKANEIRAKKDELEALKGTRLALLSEKKASIDEAEKKKALILEGEAEIGRLGDEKKNLLDHVSRAQELRKTLENAKLEFKNFEDTARISKESYHKELEEIAKETERAEFQYNEDALLKKKAEIDNISQKKISTEEKLASVKKLAKKADDRNQHLSLEARLFGAASGGLFQTIAPPGDVVSSTVQSVSYNAQPPLTSAANVSSTVDNFDASPHSSSSEAAEFEKNRLQIRRSVPAARRRL</sequence>
<accession>A0ABN7ASY9</accession>
<dbReference type="EMBL" id="AP028913">
    <property type="protein sequence ID" value="BES94457.1"/>
    <property type="molecule type" value="Genomic_DNA"/>
</dbReference>
<evidence type="ECO:0000313" key="3">
    <source>
        <dbReference type="Proteomes" id="UP001307889"/>
    </source>
</evidence>
<proteinExistence type="predicted"/>
<evidence type="ECO:0000256" key="1">
    <source>
        <dbReference type="SAM" id="Coils"/>
    </source>
</evidence>
<reference evidence="2 3" key="1">
    <citation type="submission" date="2023-09" db="EMBL/GenBank/DDBJ databases">
        <title>Nesidiocoris tenuis whole genome shotgun sequence.</title>
        <authorList>
            <person name="Shibata T."/>
            <person name="Shimoda M."/>
            <person name="Kobayashi T."/>
            <person name="Uehara T."/>
        </authorList>
    </citation>
    <scope>NUCLEOTIDE SEQUENCE [LARGE SCALE GENOMIC DNA]</scope>
    <source>
        <strain evidence="2 3">Japan</strain>
    </source>
</reference>
<feature type="coiled-coil region" evidence="1">
    <location>
        <begin position="245"/>
        <end position="400"/>
    </location>
</feature>
<keyword evidence="3" id="KW-1185">Reference proteome</keyword>
<name>A0ABN7ASY9_9HEMI</name>
<dbReference type="Proteomes" id="UP001307889">
    <property type="component" value="Chromosome 5"/>
</dbReference>
<keyword evidence="1" id="KW-0175">Coiled coil</keyword>
<feature type="coiled-coil region" evidence="1">
    <location>
        <begin position="513"/>
        <end position="543"/>
    </location>
</feature>
<organism evidence="2 3">
    <name type="scientific">Nesidiocoris tenuis</name>
    <dbReference type="NCBI Taxonomy" id="355587"/>
    <lineage>
        <taxon>Eukaryota</taxon>
        <taxon>Metazoa</taxon>
        <taxon>Ecdysozoa</taxon>
        <taxon>Arthropoda</taxon>
        <taxon>Hexapoda</taxon>
        <taxon>Insecta</taxon>
        <taxon>Pterygota</taxon>
        <taxon>Neoptera</taxon>
        <taxon>Paraneoptera</taxon>
        <taxon>Hemiptera</taxon>
        <taxon>Heteroptera</taxon>
        <taxon>Panheteroptera</taxon>
        <taxon>Cimicomorpha</taxon>
        <taxon>Miridae</taxon>
        <taxon>Dicyphina</taxon>
        <taxon>Nesidiocoris</taxon>
    </lineage>
</organism>
<evidence type="ECO:0000313" key="2">
    <source>
        <dbReference type="EMBL" id="BES94457.1"/>
    </source>
</evidence>